<organism evidence="3 4">
    <name type="scientific">Tanacetum coccineum</name>
    <dbReference type="NCBI Taxonomy" id="301880"/>
    <lineage>
        <taxon>Eukaryota</taxon>
        <taxon>Viridiplantae</taxon>
        <taxon>Streptophyta</taxon>
        <taxon>Embryophyta</taxon>
        <taxon>Tracheophyta</taxon>
        <taxon>Spermatophyta</taxon>
        <taxon>Magnoliopsida</taxon>
        <taxon>eudicotyledons</taxon>
        <taxon>Gunneridae</taxon>
        <taxon>Pentapetalae</taxon>
        <taxon>asterids</taxon>
        <taxon>campanulids</taxon>
        <taxon>Asterales</taxon>
        <taxon>Asteraceae</taxon>
        <taxon>Asteroideae</taxon>
        <taxon>Anthemideae</taxon>
        <taxon>Anthemidinae</taxon>
        <taxon>Tanacetum</taxon>
    </lineage>
</organism>
<feature type="coiled-coil region" evidence="1">
    <location>
        <begin position="413"/>
        <end position="478"/>
    </location>
</feature>
<evidence type="ECO:0008006" key="5">
    <source>
        <dbReference type="Google" id="ProtNLM"/>
    </source>
</evidence>
<comment type="caution">
    <text evidence="3">The sequence shown here is derived from an EMBL/GenBank/DDBJ whole genome shotgun (WGS) entry which is preliminary data.</text>
</comment>
<evidence type="ECO:0000256" key="1">
    <source>
        <dbReference type="SAM" id="Coils"/>
    </source>
</evidence>
<reference evidence="3" key="1">
    <citation type="journal article" date="2022" name="Int. J. Mol. Sci.">
        <title>Draft Genome of Tanacetum Coccineum: Genomic Comparison of Closely Related Tanacetum-Family Plants.</title>
        <authorList>
            <person name="Yamashiro T."/>
            <person name="Shiraishi A."/>
            <person name="Nakayama K."/>
            <person name="Satake H."/>
        </authorList>
    </citation>
    <scope>NUCLEOTIDE SEQUENCE</scope>
</reference>
<proteinExistence type="predicted"/>
<name>A0ABQ4XV18_9ASTR</name>
<reference evidence="3" key="2">
    <citation type="submission" date="2022-01" db="EMBL/GenBank/DDBJ databases">
        <authorList>
            <person name="Yamashiro T."/>
            <person name="Shiraishi A."/>
            <person name="Satake H."/>
            <person name="Nakayama K."/>
        </authorList>
    </citation>
    <scope>NUCLEOTIDE SEQUENCE</scope>
</reference>
<accession>A0ABQ4XV18</accession>
<feature type="region of interest" description="Disordered" evidence="2">
    <location>
        <begin position="207"/>
        <end position="241"/>
    </location>
</feature>
<evidence type="ECO:0000313" key="4">
    <source>
        <dbReference type="Proteomes" id="UP001151760"/>
    </source>
</evidence>
<keyword evidence="4" id="KW-1185">Reference proteome</keyword>
<keyword evidence="1" id="KW-0175">Coiled coil</keyword>
<evidence type="ECO:0000256" key="2">
    <source>
        <dbReference type="SAM" id="MobiDB-lite"/>
    </source>
</evidence>
<dbReference type="EMBL" id="BQNB010009805">
    <property type="protein sequence ID" value="GJS68637.1"/>
    <property type="molecule type" value="Genomic_DNA"/>
</dbReference>
<gene>
    <name evidence="3" type="ORF">Tco_0683202</name>
</gene>
<protein>
    <recommendedName>
        <fullName evidence="5">Transposase (Putative), gypsy type</fullName>
    </recommendedName>
</protein>
<evidence type="ECO:0000313" key="3">
    <source>
        <dbReference type="EMBL" id="GJS68637.1"/>
    </source>
</evidence>
<sequence>MSFSKCFDNTPVCYTKPIDSLKNWNDHFFWVDSFVWPAIYPWHIAKTIFRDPPPQPTDFNANHYATLVAHPASFWKFPEPFLCLIKTSYYYTFDQDTYPSFGDNHDEEMNLTAFIHVLDPTKVKVVEKNRAKDEPKLLDTTLRRVVLLLPVALARSEAALKASVDKLFDEGGSRNQEDSATGDEGNNIVFGADLENVAAETVVAKKPTRYRKKRQAATDASGSTHPAKKLREDYGTSGGIATSGKSPSIIKELFERSVLNAEIGVVAITTLPFVTSSIFATPEHSSHHSSNNASEVEADSIIRSVDPPVMTEAVTTTDTAVVSSHLFLSVTADITSKIRPNTFLDSSSTDTLKPDVASASQRPSKELSLGSRKMIKILLGNSLTTWLLRRRTEYSHSERKRLEDECGKQAGLLKSKDDEIKILKAKLLRKETEATEAVRLHAQVTTTETAEKVHAEELDSLKQKNADLRAEKDSLTARVMDLRSFVSAKNLKLKDANAVVTSLKSQNDSLVAQVHALEVTCSGLRDQIPTYERLKEQFEEFQDVQMRMVGDKLAKLEVDLSEMALHLEEKFYPHLLTTIAGRRWLLTHGLQLFLTKCLNSSEYLSALGAAISRAIEKGMQDGLAAGIEHGAYGRRLEDLVAYNPSAEEDYNAVLQELRSVDFALLAELKSHKDASVETIMNLLRLESPLVDAPRMSDLQPDEDQLMVPIHRSEDQAVLGSTSLSFALSVSHDRVERIRKNIAEHWSVLAGVYVPLVEPLFVQNLTGATGTSDVLPTVVATTTALSTMFASTSTAPSVSVDDYIITNADNEENVQLNVKEENQGKGGGSAADMVEVEFEKEELGTTP</sequence>
<dbReference type="Proteomes" id="UP001151760">
    <property type="component" value="Unassembled WGS sequence"/>
</dbReference>